<dbReference type="RefSeq" id="WP_169403797.1">
    <property type="nucleotide sequence ID" value="NZ_JAADJU010000007.1"/>
</dbReference>
<dbReference type="EMBL" id="JAADJU010000007">
    <property type="protein sequence ID" value="NMP28100.1"/>
    <property type="molecule type" value="Genomic_DNA"/>
</dbReference>
<evidence type="ECO:0000256" key="5">
    <source>
        <dbReference type="ARBA" id="ARBA00023163"/>
    </source>
</evidence>
<evidence type="ECO:0000256" key="2">
    <source>
        <dbReference type="ARBA" id="ARBA00022490"/>
    </source>
</evidence>
<dbReference type="AlphaFoldDB" id="A0A848MM27"/>
<keyword evidence="5" id="KW-0804">Transcription</keyword>
<gene>
    <name evidence="8" type="primary">fliT</name>
    <name evidence="8" type="ORF">GW590_14655</name>
</gene>
<dbReference type="GO" id="GO:0044781">
    <property type="term" value="P:bacterial-type flagellum organization"/>
    <property type="evidence" value="ECO:0007669"/>
    <property type="project" value="UniProtKB-KW"/>
</dbReference>
<keyword evidence="9" id="KW-1185">Reference proteome</keyword>
<dbReference type="NCBIfam" id="NF007836">
    <property type="entry name" value="PRK10548.1"/>
    <property type="match status" value="1"/>
</dbReference>
<evidence type="ECO:0000313" key="8">
    <source>
        <dbReference type="EMBL" id="NMP28100.1"/>
    </source>
</evidence>
<evidence type="ECO:0000256" key="7">
    <source>
        <dbReference type="ARBA" id="ARBA00093797"/>
    </source>
</evidence>
<keyword evidence="8" id="KW-0969">Cilium</keyword>
<evidence type="ECO:0000313" key="9">
    <source>
        <dbReference type="Proteomes" id="UP000585363"/>
    </source>
</evidence>
<comment type="subcellular location">
    <subcellularLocation>
        <location evidence="1">Cytoplasm</location>
        <location evidence="1">Cytosol</location>
    </subcellularLocation>
</comment>
<keyword evidence="8" id="KW-0966">Cell projection</keyword>
<dbReference type="InterPro" id="IPR008622">
    <property type="entry name" value="FliT"/>
</dbReference>
<dbReference type="Gene3D" id="1.20.58.380">
    <property type="entry name" value="Flagellar protein flit"/>
    <property type="match status" value="1"/>
</dbReference>
<protein>
    <recommendedName>
        <fullName evidence="7">Flagellar protein FliT</fullName>
    </recommendedName>
</protein>
<keyword evidence="4" id="KW-0805">Transcription regulation</keyword>
<accession>A0A848MM27</accession>
<sequence length="120" mass="13809">MDRHQSLVNEYALILTLSEHMLTLAHNEKWDELVETEVSYLKAVEATTVLPIAEEISPYIQSQIRKVLQKILDNETEIKKLLQARMNTLSELIGQSVKQQAVNTTYGHFTQRAVAMRDQQ</sequence>
<reference evidence="8 9" key="1">
    <citation type="submission" date="2020-01" db="EMBL/GenBank/DDBJ databases">
        <authorList>
            <person name="Lee S.D."/>
        </authorList>
    </citation>
    <scope>NUCLEOTIDE SEQUENCE [LARGE SCALE GENOMIC DNA]</scope>
    <source>
        <strain evidence="8 9">SAP-1</strain>
    </source>
</reference>
<keyword evidence="3" id="KW-1005">Bacterial flagellum biogenesis</keyword>
<proteinExistence type="predicted"/>
<keyword evidence="2" id="KW-0963">Cytoplasm</keyword>
<reference evidence="8 9" key="2">
    <citation type="submission" date="2020-06" db="EMBL/GenBank/DDBJ databases">
        <title>Polyphasic characterization of a Rahnella strain isolated from tree sap.</title>
        <authorList>
            <person name="Kim I.S."/>
        </authorList>
    </citation>
    <scope>NUCLEOTIDE SEQUENCE [LARGE SCALE GENOMIC DNA]</scope>
    <source>
        <strain evidence="8 9">SAP-1</strain>
    </source>
</reference>
<evidence type="ECO:0000256" key="6">
    <source>
        <dbReference type="ARBA" id="ARBA00023186"/>
    </source>
</evidence>
<keyword evidence="8" id="KW-0282">Flagellum</keyword>
<evidence type="ECO:0000256" key="4">
    <source>
        <dbReference type="ARBA" id="ARBA00023015"/>
    </source>
</evidence>
<evidence type="ECO:0000256" key="1">
    <source>
        <dbReference type="ARBA" id="ARBA00004514"/>
    </source>
</evidence>
<keyword evidence="6" id="KW-0143">Chaperone</keyword>
<dbReference type="Proteomes" id="UP000585363">
    <property type="component" value="Unassembled WGS sequence"/>
</dbReference>
<organism evidence="8 9">
    <name type="scientific">Rouxiella aceris</name>
    <dbReference type="NCBI Taxonomy" id="2703884"/>
    <lineage>
        <taxon>Bacteria</taxon>
        <taxon>Pseudomonadati</taxon>
        <taxon>Pseudomonadota</taxon>
        <taxon>Gammaproteobacteria</taxon>
        <taxon>Enterobacterales</taxon>
        <taxon>Yersiniaceae</taxon>
        <taxon>Rouxiella</taxon>
    </lineage>
</organism>
<comment type="caution">
    <text evidence="8">The sequence shown here is derived from an EMBL/GenBank/DDBJ whole genome shotgun (WGS) entry which is preliminary data.</text>
</comment>
<name>A0A848MM27_9GAMM</name>
<dbReference type="Pfam" id="PF05400">
    <property type="entry name" value="FliT"/>
    <property type="match status" value="1"/>
</dbReference>
<evidence type="ECO:0000256" key="3">
    <source>
        <dbReference type="ARBA" id="ARBA00022795"/>
    </source>
</evidence>